<proteinExistence type="predicted"/>
<gene>
    <name evidence="2" type="ORF">AK812_SmicGene22891</name>
</gene>
<reference evidence="2 3" key="1">
    <citation type="submission" date="2016-02" db="EMBL/GenBank/DDBJ databases">
        <title>Genome analysis of coral dinoflagellate symbionts highlights evolutionary adaptations to a symbiotic lifestyle.</title>
        <authorList>
            <person name="Aranda M."/>
            <person name="Li Y."/>
            <person name="Liew Y.J."/>
            <person name="Baumgarten S."/>
            <person name="Simakov O."/>
            <person name="Wilson M."/>
            <person name="Piel J."/>
            <person name="Ashoor H."/>
            <person name="Bougouffa S."/>
            <person name="Bajic V.B."/>
            <person name="Ryu T."/>
            <person name="Ravasi T."/>
            <person name="Bayer T."/>
            <person name="Micklem G."/>
            <person name="Kim H."/>
            <person name="Bhak J."/>
            <person name="Lajeunesse T.C."/>
            <person name="Voolstra C.R."/>
        </authorList>
    </citation>
    <scope>NUCLEOTIDE SEQUENCE [LARGE SCALE GENOMIC DNA]</scope>
    <source>
        <strain evidence="2 3">CCMP2467</strain>
    </source>
</reference>
<protein>
    <recommendedName>
        <fullName evidence="4">Sfi1 spindle body domain-containing protein</fullName>
    </recommendedName>
</protein>
<evidence type="ECO:0000313" key="3">
    <source>
        <dbReference type="Proteomes" id="UP000186817"/>
    </source>
</evidence>
<accession>A0A1Q9DIN1</accession>
<keyword evidence="3" id="KW-1185">Reference proteome</keyword>
<name>A0A1Q9DIN1_SYMMI</name>
<dbReference type="EMBL" id="LSRX01000519">
    <property type="protein sequence ID" value="OLP95008.1"/>
    <property type="molecule type" value="Genomic_DNA"/>
</dbReference>
<evidence type="ECO:0000256" key="1">
    <source>
        <dbReference type="SAM" id="MobiDB-lite"/>
    </source>
</evidence>
<dbReference type="Proteomes" id="UP000186817">
    <property type="component" value="Unassembled WGS sequence"/>
</dbReference>
<feature type="compositionally biased region" description="Polar residues" evidence="1">
    <location>
        <begin position="336"/>
        <end position="353"/>
    </location>
</feature>
<feature type="region of interest" description="Disordered" evidence="1">
    <location>
        <begin position="336"/>
        <end position="356"/>
    </location>
</feature>
<feature type="compositionally biased region" description="Basic and acidic residues" evidence="1">
    <location>
        <begin position="463"/>
        <end position="473"/>
    </location>
</feature>
<organism evidence="2 3">
    <name type="scientific">Symbiodinium microadriaticum</name>
    <name type="common">Dinoflagellate</name>
    <name type="synonym">Zooxanthella microadriatica</name>
    <dbReference type="NCBI Taxonomy" id="2951"/>
    <lineage>
        <taxon>Eukaryota</taxon>
        <taxon>Sar</taxon>
        <taxon>Alveolata</taxon>
        <taxon>Dinophyceae</taxon>
        <taxon>Suessiales</taxon>
        <taxon>Symbiodiniaceae</taxon>
        <taxon>Symbiodinium</taxon>
    </lineage>
</organism>
<comment type="caution">
    <text evidence="2">The sequence shown here is derived from an EMBL/GenBank/DDBJ whole genome shotgun (WGS) entry which is preliminary data.</text>
</comment>
<sequence length="482" mass="55121">MGFNHPHMERLQAALDQHVVALGRGLMRVMALKDAFSAFRRAVNGSQLWKKLRHCHQRLFYCQHQVQAYAATAAEEASLRQESLETSMLLREQAARARSMAAKKLRRGPEAFVKAPWLYVCFNHWGKLTKLRASKRLMVEHEHSCRLHAARACVLQSCFLHWRQSSSNSRRERLLGAKSNAAALAVFAQEQRIKAAVQHVVTNTVHKQNSPGMWKILGRWQLLTLRSHRSRWRERAAAAELAVHQEGALRQRMMQALSRRCCEGTHQGPLKAALARWMAGACMSATFRRSREGAQKATAWNVSLLLRRQTRCTAWRCLTSWSLHNKIRTLQESLTRLSEQTAPTPRRSASASDRCNVGHAVESEDRTFQRRWESAPGSPRNAQAFPRIFRPSQETSRQTAALLGQYSFSDSPMTSWEVKQHLHAAADAVFQQFGSSTRNASPEAMKHWSLANEASMSEAGYQKLREYHREQARERRKQRSSR</sequence>
<evidence type="ECO:0000313" key="2">
    <source>
        <dbReference type="EMBL" id="OLP95008.1"/>
    </source>
</evidence>
<feature type="region of interest" description="Disordered" evidence="1">
    <location>
        <begin position="461"/>
        <end position="482"/>
    </location>
</feature>
<dbReference type="AlphaFoldDB" id="A0A1Q9DIN1"/>
<dbReference type="OrthoDB" id="420743at2759"/>
<evidence type="ECO:0008006" key="4">
    <source>
        <dbReference type="Google" id="ProtNLM"/>
    </source>
</evidence>